<evidence type="ECO:0000256" key="1">
    <source>
        <dbReference type="SAM" id="Phobius"/>
    </source>
</evidence>
<name>A0ABS2R2I0_9BACI</name>
<organism evidence="2 3">
    <name type="scientific">Siminovitchia thermophila</name>
    <dbReference type="NCBI Taxonomy" id="1245522"/>
    <lineage>
        <taxon>Bacteria</taxon>
        <taxon>Bacillati</taxon>
        <taxon>Bacillota</taxon>
        <taxon>Bacilli</taxon>
        <taxon>Bacillales</taxon>
        <taxon>Bacillaceae</taxon>
        <taxon>Siminovitchia</taxon>
    </lineage>
</organism>
<feature type="transmembrane region" description="Helical" evidence="1">
    <location>
        <begin position="87"/>
        <end position="106"/>
    </location>
</feature>
<accession>A0ABS2R2I0</accession>
<reference evidence="2 3" key="1">
    <citation type="submission" date="2021-01" db="EMBL/GenBank/DDBJ databases">
        <title>Genomic Encyclopedia of Type Strains, Phase IV (KMG-IV): sequencing the most valuable type-strain genomes for metagenomic binning, comparative biology and taxonomic classification.</title>
        <authorList>
            <person name="Goeker M."/>
        </authorList>
    </citation>
    <scope>NUCLEOTIDE SEQUENCE [LARGE SCALE GENOMIC DNA]</scope>
    <source>
        <strain evidence="2 3">DSM 105453</strain>
    </source>
</reference>
<dbReference type="Proteomes" id="UP000823485">
    <property type="component" value="Unassembled WGS sequence"/>
</dbReference>
<protein>
    <submittedName>
        <fullName evidence="2">Anti-sigma factor RsiW</fullName>
    </submittedName>
</protein>
<keyword evidence="1" id="KW-0472">Membrane</keyword>
<gene>
    <name evidence="2" type="ORF">JOC94_000325</name>
</gene>
<keyword evidence="3" id="KW-1185">Reference proteome</keyword>
<dbReference type="RefSeq" id="WP_077110052.1">
    <property type="nucleotide sequence ID" value="NZ_JAFBFH010000001.1"/>
</dbReference>
<keyword evidence="1" id="KW-0812">Transmembrane</keyword>
<proteinExistence type="predicted"/>
<comment type="caution">
    <text evidence="2">The sequence shown here is derived from an EMBL/GenBank/DDBJ whole genome shotgun (WGS) entry which is preliminary data.</text>
</comment>
<evidence type="ECO:0000313" key="2">
    <source>
        <dbReference type="EMBL" id="MBM7713359.1"/>
    </source>
</evidence>
<keyword evidence="1" id="KW-1133">Transmembrane helix</keyword>
<sequence length="150" mass="16907">MNHQTYGQWLHYAKDELDEELRVQYENHLYSCDHCLELYVKAVEEADYPSLADSVGASFSDSVMKHIEKPKEVPREKAGGNIKKQTLMHYGVAAAMTVLLMSTGAFSQLVNIASTFAANEDRSIVNGFLQNTDSITEKIETTLEEENKDE</sequence>
<evidence type="ECO:0000313" key="3">
    <source>
        <dbReference type="Proteomes" id="UP000823485"/>
    </source>
</evidence>
<dbReference type="EMBL" id="JAFBFH010000001">
    <property type="protein sequence ID" value="MBM7713359.1"/>
    <property type="molecule type" value="Genomic_DNA"/>
</dbReference>